<comment type="subcellular location">
    <subcellularLocation>
        <location evidence="1">Membrane</location>
    </subcellularLocation>
</comment>
<evidence type="ECO:0000256" key="1">
    <source>
        <dbReference type="ARBA" id="ARBA00004370"/>
    </source>
</evidence>
<accession>A0A914XM36</accession>
<evidence type="ECO:0000256" key="5">
    <source>
        <dbReference type="SAM" id="Phobius"/>
    </source>
</evidence>
<feature type="transmembrane region" description="Helical" evidence="5">
    <location>
        <begin position="64"/>
        <end position="88"/>
    </location>
</feature>
<keyword evidence="2 5" id="KW-0812">Transmembrane</keyword>
<dbReference type="AlphaFoldDB" id="A0A914XM36"/>
<dbReference type="Pfam" id="PF00001">
    <property type="entry name" value="7tm_1"/>
    <property type="match status" value="1"/>
</dbReference>
<evidence type="ECO:0000256" key="4">
    <source>
        <dbReference type="ARBA" id="ARBA00023136"/>
    </source>
</evidence>
<dbReference type="InterPro" id="IPR000276">
    <property type="entry name" value="GPCR_Rhodpsn"/>
</dbReference>
<dbReference type="InterPro" id="IPR052665">
    <property type="entry name" value="Neuropeptide-GPCR"/>
</dbReference>
<evidence type="ECO:0000256" key="3">
    <source>
        <dbReference type="ARBA" id="ARBA00022989"/>
    </source>
</evidence>
<dbReference type="PROSITE" id="PS50262">
    <property type="entry name" value="G_PROTEIN_RECEP_F1_2"/>
    <property type="match status" value="1"/>
</dbReference>
<feature type="transmembrane region" description="Helical" evidence="5">
    <location>
        <begin position="240"/>
        <end position="260"/>
    </location>
</feature>
<dbReference type="GO" id="GO:0004930">
    <property type="term" value="F:G protein-coupled receptor activity"/>
    <property type="evidence" value="ECO:0007669"/>
    <property type="project" value="InterPro"/>
</dbReference>
<feature type="transmembrane region" description="Helical" evidence="5">
    <location>
        <begin position="281"/>
        <end position="298"/>
    </location>
</feature>
<dbReference type="InterPro" id="IPR017452">
    <property type="entry name" value="GPCR_Rhodpsn_7TM"/>
</dbReference>
<dbReference type="GO" id="GO:0016020">
    <property type="term" value="C:membrane"/>
    <property type="evidence" value="ECO:0007669"/>
    <property type="project" value="UniProtKB-SubCell"/>
</dbReference>
<feature type="domain" description="G-protein coupled receptors family 1 profile" evidence="6">
    <location>
        <begin position="82"/>
        <end position="355"/>
    </location>
</feature>
<keyword evidence="4 5" id="KW-0472">Membrane</keyword>
<dbReference type="PANTHER" id="PTHR24224:SF37">
    <property type="entry name" value="G-PROTEIN COUPLED RECEPTORS FAMILY 1 PROFILE DOMAIN-CONTAINING PROTEIN"/>
    <property type="match status" value="1"/>
</dbReference>
<keyword evidence="7" id="KW-1185">Reference proteome</keyword>
<evidence type="ECO:0000256" key="2">
    <source>
        <dbReference type="ARBA" id="ARBA00022692"/>
    </source>
</evidence>
<organism evidence="7 8">
    <name type="scientific">Plectus sambesii</name>
    <dbReference type="NCBI Taxonomy" id="2011161"/>
    <lineage>
        <taxon>Eukaryota</taxon>
        <taxon>Metazoa</taxon>
        <taxon>Ecdysozoa</taxon>
        <taxon>Nematoda</taxon>
        <taxon>Chromadorea</taxon>
        <taxon>Plectida</taxon>
        <taxon>Plectina</taxon>
        <taxon>Plectoidea</taxon>
        <taxon>Plectidae</taxon>
        <taxon>Plectus</taxon>
    </lineage>
</organism>
<feature type="transmembrane region" description="Helical" evidence="5">
    <location>
        <begin position="109"/>
        <end position="129"/>
    </location>
</feature>
<evidence type="ECO:0000313" key="7">
    <source>
        <dbReference type="Proteomes" id="UP000887566"/>
    </source>
</evidence>
<protein>
    <submittedName>
        <fullName evidence="8">G-protein coupled receptors family 1 profile domain-containing protein</fullName>
    </submittedName>
</protein>
<dbReference type="Gene3D" id="1.20.1070.10">
    <property type="entry name" value="Rhodopsin 7-helix transmembrane proteins"/>
    <property type="match status" value="1"/>
</dbReference>
<feature type="transmembrane region" description="Helical" evidence="5">
    <location>
        <begin position="190"/>
        <end position="209"/>
    </location>
</feature>
<dbReference type="SUPFAM" id="SSF81321">
    <property type="entry name" value="Family A G protein-coupled receptor-like"/>
    <property type="match status" value="1"/>
</dbReference>
<feature type="transmembrane region" description="Helical" evidence="5">
    <location>
        <begin position="336"/>
        <end position="360"/>
    </location>
</feature>
<reference evidence="8" key="1">
    <citation type="submission" date="2022-11" db="UniProtKB">
        <authorList>
            <consortium name="WormBaseParasite"/>
        </authorList>
    </citation>
    <scope>IDENTIFICATION</scope>
</reference>
<dbReference type="Proteomes" id="UP000887566">
    <property type="component" value="Unplaced"/>
</dbReference>
<dbReference type="WBParaSite" id="PSAMB.scaffold879size39586.g9341.t1">
    <property type="protein sequence ID" value="PSAMB.scaffold879size39586.g9341.t1"/>
    <property type="gene ID" value="PSAMB.scaffold879size39586.g9341"/>
</dbReference>
<name>A0A914XM36_9BILA</name>
<evidence type="ECO:0000259" key="6">
    <source>
        <dbReference type="PROSITE" id="PS50262"/>
    </source>
</evidence>
<sequence length="372" mass="41989">MDADVYQSDDRPAAALNAKIGCYMELTVHGTDAACRMNGTQLDYVDLYMNTLEKVEGHIFVRRVGWATLFVNVVVVVLGLPCNIYVLYRLSKLAKRDKEKYVNGTGSGLFAMATADLLALLFISLQSVFSGIPLDISHWIASLFCKGLVFMTHMVTSISIWCWLLMSTLRYLAIRHPLFHLRLWRAPNRAITLIILMSSVTNFWLLIAVDHVDNDGLSCAQSPLNEDGSLNRWMQLIECVWSFCVPVAVILYMDTMVTICRPFKNKSKVTRNARVRCKAKAALWKWLAISFIDVLLNMPENVYRLVILCGIVPPATPSIYNFSARMVAQTLYFSQFAFNAVYLAVRIMAVNPIVACFCLFTDSSKDQFVLEA</sequence>
<proteinExistence type="predicted"/>
<dbReference type="PANTHER" id="PTHR24224">
    <property type="entry name" value="CARDIOACCELERATORY PEPTIDE RECEPTOR-RELATED"/>
    <property type="match status" value="1"/>
</dbReference>
<evidence type="ECO:0000313" key="8">
    <source>
        <dbReference type="WBParaSite" id="PSAMB.scaffold879size39586.g9341.t1"/>
    </source>
</evidence>
<feature type="transmembrane region" description="Helical" evidence="5">
    <location>
        <begin position="149"/>
        <end position="169"/>
    </location>
</feature>
<keyword evidence="3 5" id="KW-1133">Transmembrane helix</keyword>